<dbReference type="InterPro" id="IPR001264">
    <property type="entry name" value="Glyco_trans_51"/>
</dbReference>
<dbReference type="Pfam" id="PF00912">
    <property type="entry name" value="Transgly"/>
    <property type="match status" value="1"/>
</dbReference>
<dbReference type="InterPro" id="IPR012338">
    <property type="entry name" value="Beta-lactam/transpept-like"/>
</dbReference>
<feature type="domain" description="Penicillin-binding protein transpeptidase" evidence="19">
    <location>
        <begin position="388"/>
        <end position="666"/>
    </location>
</feature>
<keyword evidence="9" id="KW-0378">Hydrolase</keyword>
<dbReference type="InterPro" id="IPR050396">
    <property type="entry name" value="Glycosyltr_51/Transpeptidase"/>
</dbReference>
<evidence type="ECO:0000256" key="13">
    <source>
        <dbReference type="ARBA" id="ARBA00023268"/>
    </source>
</evidence>
<evidence type="ECO:0000256" key="15">
    <source>
        <dbReference type="ARBA" id="ARBA00034000"/>
    </source>
</evidence>
<dbReference type="SUPFAM" id="SSF56601">
    <property type="entry name" value="beta-lactamase/transpeptidase-like"/>
    <property type="match status" value="1"/>
</dbReference>
<feature type="region of interest" description="Disordered" evidence="17">
    <location>
        <begin position="1"/>
        <end position="55"/>
    </location>
</feature>
<evidence type="ECO:0000256" key="10">
    <source>
        <dbReference type="ARBA" id="ARBA00022960"/>
    </source>
</evidence>
<evidence type="ECO:0000256" key="2">
    <source>
        <dbReference type="ARBA" id="ARBA00007090"/>
    </source>
</evidence>
<evidence type="ECO:0000256" key="17">
    <source>
        <dbReference type="SAM" id="MobiDB-lite"/>
    </source>
</evidence>
<keyword evidence="22" id="KW-1185">Reference proteome</keyword>
<evidence type="ECO:0000259" key="20">
    <source>
        <dbReference type="Pfam" id="PF00912"/>
    </source>
</evidence>
<accession>A0A212RH66</accession>
<evidence type="ECO:0000256" key="5">
    <source>
        <dbReference type="ARBA" id="ARBA00022645"/>
    </source>
</evidence>
<keyword evidence="5" id="KW-0121">Carboxypeptidase</keyword>
<comment type="catalytic activity">
    <reaction evidence="15">
        <text>Preferential cleavage: (Ac)2-L-Lys-D-Ala-|-D-Ala. Also transpeptidation of peptidyl-alanyl moieties that are N-acyl substituents of D-alanine.</text>
        <dbReference type="EC" id="3.4.16.4"/>
    </reaction>
</comment>
<dbReference type="GO" id="GO:0071555">
    <property type="term" value="P:cell wall organization"/>
    <property type="evidence" value="ECO:0007669"/>
    <property type="project" value="UniProtKB-KW"/>
</dbReference>
<evidence type="ECO:0000256" key="11">
    <source>
        <dbReference type="ARBA" id="ARBA00022984"/>
    </source>
</evidence>
<evidence type="ECO:0000313" key="21">
    <source>
        <dbReference type="EMBL" id="SNB71737.1"/>
    </source>
</evidence>
<dbReference type="SUPFAM" id="SSF53955">
    <property type="entry name" value="Lysozyme-like"/>
    <property type="match status" value="1"/>
</dbReference>
<name>A0A212RH66_9CHLR</name>
<evidence type="ECO:0000256" key="4">
    <source>
        <dbReference type="ARBA" id="ARBA00022475"/>
    </source>
</evidence>
<feature type="transmembrane region" description="Helical" evidence="18">
    <location>
        <begin position="61"/>
        <end position="86"/>
    </location>
</feature>
<keyword evidence="13" id="KW-0511">Multifunctional enzyme</keyword>
<dbReference type="Gene3D" id="1.10.3810.10">
    <property type="entry name" value="Biosynthetic peptidoglycan transglycosylase-like"/>
    <property type="match status" value="1"/>
</dbReference>
<dbReference type="AlphaFoldDB" id="A0A212RH66"/>
<comment type="catalytic activity">
    <reaction evidence="16">
        <text>[GlcNAc-(1-&gt;4)-Mur2Ac(oyl-L-Ala-gamma-D-Glu-L-Lys-D-Ala-D-Ala)](n)-di-trans,octa-cis-undecaprenyl diphosphate + beta-D-GlcNAc-(1-&gt;4)-Mur2Ac(oyl-L-Ala-gamma-D-Glu-L-Lys-D-Ala-D-Ala)-di-trans,octa-cis-undecaprenyl diphosphate = [GlcNAc-(1-&gt;4)-Mur2Ac(oyl-L-Ala-gamma-D-Glu-L-Lys-D-Ala-D-Ala)](n+1)-di-trans,octa-cis-undecaprenyl diphosphate + di-trans,octa-cis-undecaprenyl diphosphate + H(+)</text>
        <dbReference type="Rhea" id="RHEA:23708"/>
        <dbReference type="Rhea" id="RHEA-COMP:9602"/>
        <dbReference type="Rhea" id="RHEA-COMP:9603"/>
        <dbReference type="ChEBI" id="CHEBI:15378"/>
        <dbReference type="ChEBI" id="CHEBI:58405"/>
        <dbReference type="ChEBI" id="CHEBI:60033"/>
        <dbReference type="ChEBI" id="CHEBI:78435"/>
        <dbReference type="EC" id="2.4.99.28"/>
    </reaction>
</comment>
<dbReference type="Pfam" id="PF00905">
    <property type="entry name" value="Transpeptidase"/>
    <property type="match status" value="1"/>
</dbReference>
<evidence type="ECO:0000256" key="16">
    <source>
        <dbReference type="ARBA" id="ARBA00049902"/>
    </source>
</evidence>
<keyword evidence="18" id="KW-1133">Transmembrane helix</keyword>
<keyword evidence="8" id="KW-0808">Transferase</keyword>
<dbReference type="Gene3D" id="3.40.710.10">
    <property type="entry name" value="DD-peptidase/beta-lactamase superfamily"/>
    <property type="match status" value="1"/>
</dbReference>
<dbReference type="GO" id="GO:0006508">
    <property type="term" value="P:proteolysis"/>
    <property type="evidence" value="ECO:0007669"/>
    <property type="project" value="UniProtKB-KW"/>
</dbReference>
<keyword evidence="6" id="KW-0645">Protease</keyword>
<dbReference type="PANTHER" id="PTHR32282:SF11">
    <property type="entry name" value="PENICILLIN-BINDING PROTEIN 1B"/>
    <property type="match status" value="1"/>
</dbReference>
<evidence type="ECO:0000256" key="14">
    <source>
        <dbReference type="ARBA" id="ARBA00023316"/>
    </source>
</evidence>
<feature type="domain" description="Glycosyl transferase family 51" evidence="20">
    <location>
        <begin position="114"/>
        <end position="293"/>
    </location>
</feature>
<evidence type="ECO:0000256" key="6">
    <source>
        <dbReference type="ARBA" id="ARBA00022670"/>
    </source>
</evidence>
<keyword evidence="11" id="KW-0573">Peptidoglycan synthesis</keyword>
<comment type="similarity">
    <text evidence="3">In the N-terminal section; belongs to the glycosyltransferase 51 family.</text>
</comment>
<dbReference type="FunFam" id="1.10.3810.10:FF:000001">
    <property type="entry name" value="Penicillin-binding protein 1A"/>
    <property type="match status" value="1"/>
</dbReference>
<dbReference type="EMBL" id="FYEK01000054">
    <property type="protein sequence ID" value="SNB71737.1"/>
    <property type="molecule type" value="Genomic_DNA"/>
</dbReference>
<evidence type="ECO:0000256" key="7">
    <source>
        <dbReference type="ARBA" id="ARBA00022676"/>
    </source>
</evidence>
<dbReference type="GO" id="GO:0008955">
    <property type="term" value="F:peptidoglycan glycosyltransferase activity"/>
    <property type="evidence" value="ECO:0007669"/>
    <property type="project" value="UniProtKB-EC"/>
</dbReference>
<evidence type="ECO:0000256" key="8">
    <source>
        <dbReference type="ARBA" id="ARBA00022679"/>
    </source>
</evidence>
<dbReference type="GO" id="GO:0009252">
    <property type="term" value="P:peptidoglycan biosynthetic process"/>
    <property type="evidence" value="ECO:0007669"/>
    <property type="project" value="UniProtKB-KW"/>
</dbReference>
<evidence type="ECO:0000256" key="1">
    <source>
        <dbReference type="ARBA" id="ARBA00004236"/>
    </source>
</evidence>
<dbReference type="PANTHER" id="PTHR32282">
    <property type="entry name" value="BINDING PROTEIN TRANSPEPTIDASE, PUTATIVE-RELATED"/>
    <property type="match status" value="1"/>
</dbReference>
<dbReference type="GO" id="GO:0005886">
    <property type="term" value="C:plasma membrane"/>
    <property type="evidence" value="ECO:0007669"/>
    <property type="project" value="UniProtKB-SubCell"/>
</dbReference>
<keyword evidence="4" id="KW-1003">Cell membrane</keyword>
<keyword evidence="18" id="KW-0812">Transmembrane</keyword>
<evidence type="ECO:0000256" key="18">
    <source>
        <dbReference type="SAM" id="Phobius"/>
    </source>
</evidence>
<comment type="subcellular location">
    <subcellularLocation>
        <location evidence="1">Cell membrane</location>
    </subcellularLocation>
</comment>
<dbReference type="Proteomes" id="UP000197025">
    <property type="component" value="Unassembled WGS sequence"/>
</dbReference>
<dbReference type="InterPro" id="IPR036950">
    <property type="entry name" value="PBP_transglycosylase"/>
</dbReference>
<evidence type="ECO:0000256" key="9">
    <source>
        <dbReference type="ARBA" id="ARBA00022801"/>
    </source>
</evidence>
<organism evidence="21 22">
    <name type="scientific">Thermoflexus hugenholtzii JAD2</name>
    <dbReference type="NCBI Taxonomy" id="877466"/>
    <lineage>
        <taxon>Bacteria</taxon>
        <taxon>Bacillati</taxon>
        <taxon>Chloroflexota</taxon>
        <taxon>Thermoflexia</taxon>
        <taxon>Thermoflexales</taxon>
        <taxon>Thermoflexaceae</taxon>
        <taxon>Thermoflexus</taxon>
    </lineage>
</organism>
<dbReference type="GO" id="GO:0009002">
    <property type="term" value="F:serine-type D-Ala-D-Ala carboxypeptidase activity"/>
    <property type="evidence" value="ECO:0007669"/>
    <property type="project" value="UniProtKB-EC"/>
</dbReference>
<dbReference type="GO" id="GO:0008360">
    <property type="term" value="P:regulation of cell shape"/>
    <property type="evidence" value="ECO:0007669"/>
    <property type="project" value="UniProtKB-KW"/>
</dbReference>
<protein>
    <submittedName>
        <fullName evidence="21">Penicillin-binding protein 1C</fullName>
    </submittedName>
</protein>
<keyword evidence="12 18" id="KW-0472">Membrane</keyword>
<dbReference type="OrthoDB" id="9766909at2"/>
<dbReference type="RefSeq" id="WP_088572009.1">
    <property type="nucleotide sequence ID" value="NZ_FYEK01000054.1"/>
</dbReference>
<dbReference type="InterPro" id="IPR001460">
    <property type="entry name" value="PCN-bd_Tpept"/>
</dbReference>
<evidence type="ECO:0000256" key="3">
    <source>
        <dbReference type="ARBA" id="ARBA00007739"/>
    </source>
</evidence>
<keyword evidence="14" id="KW-0961">Cell wall biogenesis/degradation</keyword>
<dbReference type="GO" id="GO:0008658">
    <property type="term" value="F:penicillin binding"/>
    <property type="evidence" value="ECO:0007669"/>
    <property type="project" value="InterPro"/>
</dbReference>
<evidence type="ECO:0000256" key="12">
    <source>
        <dbReference type="ARBA" id="ARBA00023136"/>
    </source>
</evidence>
<proteinExistence type="inferred from homology"/>
<sequence>MSEHWPHPTGDVSETAGWWVPGRDRTQRIPPRPTAGGPSGGPPRSPRATPGASHRPWGRRILAGLLILILLGAAGSVVALAGYVYVAMQLPPPETLQERALNLSTSLVLTDRNGELIGEIADPQSGRRQLVRLSEVSPWLIRATVATEDPRFWQHPGFDPIAIVRAIYQAIREGEVVSGASTIPQQLVRNLIISPERTLRRKIKEAVLAAEIPRRYPREQILEIYLNTIYYGNLAYGVEAAARTYFGKPAKDLTLTEASFLAGLPQAPALYDPFTPEGRERALRRQRDVLRLMVEAGFITPEQAEAAAREMQAYPFQKPPAASPAPEAPHFALYVLQWLEQTFGLDSQTLHRGGLRVETTLDLRLQRMATRVLREHLAQLADKNVHNGAVVILDPRTGEILAMVGSPDYNDAAHGGQINMAIVPRQPGSSIKPLTYLVAFEKGWTPATLIWDVPTRFPDGPGRFYEPVNYDRRFHGPVTVRYALGNSYNVPAVKALAFVGLPAFLQRARDLGITTLTRPDYGLSLTLGGGEVPLLEMAGLYAAFANEGRRVPPVPVRRITDAFGRVLYEYTPPPGQPVMRPEHAYLITHILSDNEARKAAFGPNSPLKLSRPAAAKTGTTNDFRDNWTLGYSPDLVVGVWVGNADNSEMKGVTGITGAAPVWHDVMEEAHRILNLPPREFRRPPGIIELEICLDSGTRPSPYCPPDRRRVEVFAADQPPPGPEHDLWQLVVLDGATGLRYAEGCPGPPIERVFYIVPEEGRWWAEQRQIPQPPSEVCTAAIPQVIIRWPNESTVVRGIVPVQGTVWIPDFAYYNVEWGIVGADGVAWQWLSGPHLAPVRDGQITVWDASGLPTGWYALRVTAFNRAGQAFIGEVRTYVDNGIVPTPTPIPTVTPTPLPTPTPEATPTPTPTLVPLPTLPLTPLPTP</sequence>
<dbReference type="GO" id="GO:0030288">
    <property type="term" value="C:outer membrane-bounded periplasmic space"/>
    <property type="evidence" value="ECO:0007669"/>
    <property type="project" value="TreeGrafter"/>
</dbReference>
<keyword evidence="10" id="KW-0133">Cell shape</keyword>
<feature type="region of interest" description="Disordered" evidence="17">
    <location>
        <begin position="888"/>
        <end position="926"/>
    </location>
</feature>
<comment type="similarity">
    <text evidence="2">In the C-terminal section; belongs to the transpeptidase family.</text>
</comment>
<gene>
    <name evidence="21" type="ORF">SAMN02746019_00014930</name>
</gene>
<evidence type="ECO:0000259" key="19">
    <source>
        <dbReference type="Pfam" id="PF00905"/>
    </source>
</evidence>
<evidence type="ECO:0000313" key="22">
    <source>
        <dbReference type="Proteomes" id="UP000197025"/>
    </source>
</evidence>
<keyword evidence="7" id="KW-0328">Glycosyltransferase</keyword>
<dbReference type="FunCoup" id="A0A212RH66">
    <property type="interactions" value="235"/>
</dbReference>
<reference evidence="22" key="1">
    <citation type="submission" date="2017-06" db="EMBL/GenBank/DDBJ databases">
        <authorList>
            <person name="Varghese N."/>
            <person name="Submissions S."/>
        </authorList>
    </citation>
    <scope>NUCLEOTIDE SEQUENCE [LARGE SCALE GENOMIC DNA]</scope>
    <source>
        <strain evidence="22">JAD2</strain>
    </source>
</reference>
<dbReference type="NCBIfam" id="TIGR02074">
    <property type="entry name" value="PBP_1a_fam"/>
    <property type="match status" value="1"/>
</dbReference>
<dbReference type="InParanoid" id="A0A212RH66"/>
<dbReference type="InterPro" id="IPR023346">
    <property type="entry name" value="Lysozyme-like_dom_sf"/>
</dbReference>